<dbReference type="Gene3D" id="1.20.1280.50">
    <property type="match status" value="1"/>
</dbReference>
<reference evidence="2 3" key="1">
    <citation type="journal article" date="2018" name="Nat. Genet.">
        <title>The Rosa genome provides new insights in the design of modern roses.</title>
        <authorList>
            <person name="Bendahmane M."/>
        </authorList>
    </citation>
    <scope>NUCLEOTIDE SEQUENCE [LARGE SCALE GENOMIC DNA]</scope>
    <source>
        <strain evidence="3">cv. Old Blush</strain>
    </source>
</reference>
<feature type="domain" description="F-box" evidence="1">
    <location>
        <begin position="29"/>
        <end position="82"/>
    </location>
</feature>
<dbReference type="Pfam" id="PF00646">
    <property type="entry name" value="F-box"/>
    <property type="match status" value="1"/>
</dbReference>
<protein>
    <submittedName>
        <fullName evidence="2">Putative F-box domain, FBD domain, leucine-rich repeat domain, L domain-containing protein</fullName>
    </submittedName>
</protein>
<dbReference type="Pfam" id="PF24758">
    <property type="entry name" value="LRR_At5g56370"/>
    <property type="match status" value="1"/>
</dbReference>
<name>A0A2P6RC21_ROSCH</name>
<dbReference type="PANTHER" id="PTHR31900">
    <property type="entry name" value="F-BOX/RNI SUPERFAMILY PROTEIN-RELATED"/>
    <property type="match status" value="1"/>
</dbReference>
<evidence type="ECO:0000313" key="2">
    <source>
        <dbReference type="EMBL" id="PRQ43981.1"/>
    </source>
</evidence>
<dbReference type="InterPro" id="IPR055411">
    <property type="entry name" value="LRR_FXL15/At3g58940/PEG3-like"/>
</dbReference>
<dbReference type="SUPFAM" id="SSF81383">
    <property type="entry name" value="F-box domain"/>
    <property type="match status" value="1"/>
</dbReference>
<dbReference type="EMBL" id="PDCK01000041">
    <property type="protein sequence ID" value="PRQ43981.1"/>
    <property type="molecule type" value="Genomic_DNA"/>
</dbReference>
<dbReference type="AlphaFoldDB" id="A0A2P6RC21"/>
<evidence type="ECO:0000259" key="1">
    <source>
        <dbReference type="PROSITE" id="PS50181"/>
    </source>
</evidence>
<keyword evidence="3" id="KW-1185">Reference proteome</keyword>
<organism evidence="2 3">
    <name type="scientific">Rosa chinensis</name>
    <name type="common">China rose</name>
    <dbReference type="NCBI Taxonomy" id="74649"/>
    <lineage>
        <taxon>Eukaryota</taxon>
        <taxon>Viridiplantae</taxon>
        <taxon>Streptophyta</taxon>
        <taxon>Embryophyta</taxon>
        <taxon>Tracheophyta</taxon>
        <taxon>Spermatophyta</taxon>
        <taxon>Magnoliopsida</taxon>
        <taxon>eudicotyledons</taxon>
        <taxon>Gunneridae</taxon>
        <taxon>Pentapetalae</taxon>
        <taxon>rosids</taxon>
        <taxon>fabids</taxon>
        <taxon>Rosales</taxon>
        <taxon>Rosaceae</taxon>
        <taxon>Rosoideae</taxon>
        <taxon>Rosoideae incertae sedis</taxon>
        <taxon>Rosa</taxon>
    </lineage>
</organism>
<accession>A0A2P6RC21</accession>
<sequence length="504" mass="57854">MEDRGKRKLLATTASRQGQAVRAATEGLIDRLSNLPDHVAHHILSFLAIKDLTCFGCVSKRCREFYLSTPSLNFDGFSWKDLRTYDKRLRLWSYLDRYLFHRGVNRIERFCIYWELYYADQQQSLREDERFRLDKWIYNAIRYNVEFLDIKYLGWEALPFPPCVLLSGSLKSLSVHMNGMIFKAPSLASFSNLECLKLRGVILVDEGLFKWISCSCKCIKELSLKYVCGKGTKNFTIESTSLESLCIEWVSSICYLYITGEKLRKITIDWRFGLLTDKPHTDKSLNICAPNLNSLNWTGSLMNQPNLGRLECLEEAKICLLPSDDDFVYVSEVLSCLSSAKVLTLNDETTMVLFKGGSMPLLKNVCYLCIHIEGFLDNLVPAMTSLLGGMSKLSTLIIKSDSFFCGPKADCRGFNMGYWKMQNTAFIYQLKEVTVELTHGSNGIEFARYILEHAQNLNKMTLVHPPQLSNAMRKLKKSKMASNITLDFQEDQERGPQKRRRRVV</sequence>
<gene>
    <name evidence="2" type="ORF">RchiOBHm_Chr3g0474171</name>
</gene>
<comment type="caution">
    <text evidence="2">The sequence shown here is derived from an EMBL/GenBank/DDBJ whole genome shotgun (WGS) entry which is preliminary data.</text>
</comment>
<dbReference type="CDD" id="cd09917">
    <property type="entry name" value="F-box_SF"/>
    <property type="match status" value="1"/>
</dbReference>
<proteinExistence type="predicted"/>
<evidence type="ECO:0000313" key="3">
    <source>
        <dbReference type="Proteomes" id="UP000238479"/>
    </source>
</evidence>
<dbReference type="Proteomes" id="UP000238479">
    <property type="component" value="Chromosome 3"/>
</dbReference>
<dbReference type="InterPro" id="IPR001810">
    <property type="entry name" value="F-box_dom"/>
</dbReference>
<dbReference type="PANTHER" id="PTHR31900:SF30">
    <property type="entry name" value="SUPERFAMILY PROTEIN, PUTATIVE-RELATED"/>
    <property type="match status" value="1"/>
</dbReference>
<dbReference type="OrthoDB" id="1148169at2759"/>
<dbReference type="InterPro" id="IPR050232">
    <property type="entry name" value="FBL13/AtMIF1-like"/>
</dbReference>
<dbReference type="Gramene" id="PRQ43981">
    <property type="protein sequence ID" value="PRQ43981"/>
    <property type="gene ID" value="RchiOBHm_Chr3g0474171"/>
</dbReference>
<dbReference type="InterPro" id="IPR036047">
    <property type="entry name" value="F-box-like_dom_sf"/>
</dbReference>
<dbReference type="PROSITE" id="PS50181">
    <property type="entry name" value="FBOX"/>
    <property type="match status" value="1"/>
</dbReference>